<dbReference type="GO" id="GO:0051499">
    <property type="term" value="F:D-aminoacyl-tRNA deacylase activity"/>
    <property type="evidence" value="ECO:0007669"/>
    <property type="project" value="UniProtKB-EC"/>
</dbReference>
<evidence type="ECO:0000256" key="2">
    <source>
        <dbReference type="ARBA" id="ARBA00009673"/>
    </source>
</evidence>
<comment type="similarity">
    <text evidence="2 10">Belongs to the DTD family.</text>
</comment>
<feature type="transmembrane region" description="Helical" evidence="12">
    <location>
        <begin position="12"/>
        <end position="42"/>
    </location>
</feature>
<comment type="catalytic activity">
    <reaction evidence="8">
        <text>glycyl-tRNA(Ala) + H2O = tRNA(Ala) + glycine + H(+)</text>
        <dbReference type="Rhea" id="RHEA:53744"/>
        <dbReference type="Rhea" id="RHEA-COMP:9657"/>
        <dbReference type="Rhea" id="RHEA-COMP:13640"/>
        <dbReference type="ChEBI" id="CHEBI:15377"/>
        <dbReference type="ChEBI" id="CHEBI:15378"/>
        <dbReference type="ChEBI" id="CHEBI:57305"/>
        <dbReference type="ChEBI" id="CHEBI:78442"/>
        <dbReference type="ChEBI" id="CHEBI:78522"/>
        <dbReference type="EC" id="3.1.1.96"/>
    </reaction>
</comment>
<name>A0AAD8SSK7_LOLMU</name>
<proteinExistence type="inferred from homology"/>
<evidence type="ECO:0000259" key="13">
    <source>
        <dbReference type="PROSITE" id="PS50004"/>
    </source>
</evidence>
<dbReference type="SMART" id="SM00239">
    <property type="entry name" value="C2"/>
    <property type="match status" value="1"/>
</dbReference>
<dbReference type="CDD" id="cd00030">
    <property type="entry name" value="C2"/>
    <property type="match status" value="1"/>
</dbReference>
<keyword evidence="10" id="KW-0378">Hydrolase</keyword>
<feature type="domain" description="SMP-LTD" evidence="14">
    <location>
        <begin position="71"/>
        <end position="264"/>
    </location>
</feature>
<dbReference type="FunFam" id="3.50.80.10:FF:000001">
    <property type="entry name" value="D-aminoacyl-tRNA deacylase"/>
    <property type="match status" value="1"/>
</dbReference>
<dbReference type="GO" id="GO:0006869">
    <property type="term" value="P:lipid transport"/>
    <property type="evidence" value="ECO:0007669"/>
    <property type="project" value="UniProtKB-KW"/>
</dbReference>
<evidence type="ECO:0000256" key="7">
    <source>
        <dbReference type="ARBA" id="ARBA00023136"/>
    </source>
</evidence>
<dbReference type="EMBL" id="JAUUTY010000003">
    <property type="protein sequence ID" value="KAK1663673.1"/>
    <property type="molecule type" value="Genomic_DNA"/>
</dbReference>
<dbReference type="GO" id="GO:0000049">
    <property type="term" value="F:tRNA binding"/>
    <property type="evidence" value="ECO:0007669"/>
    <property type="project" value="UniProtKB-KW"/>
</dbReference>
<feature type="region of interest" description="Disordered" evidence="11">
    <location>
        <begin position="614"/>
        <end position="669"/>
    </location>
</feature>
<dbReference type="PANTHER" id="PTHR47042:SF1">
    <property type="entry name" value="OS01G0242600 PROTEIN"/>
    <property type="match status" value="1"/>
</dbReference>
<keyword evidence="10" id="KW-0963">Cytoplasm</keyword>
<dbReference type="PANTHER" id="PTHR47042">
    <property type="entry name" value="C2 DOMAIN-CONTAINING PROTEIN-LIKE"/>
    <property type="match status" value="1"/>
</dbReference>
<dbReference type="SUPFAM" id="SSF49562">
    <property type="entry name" value="C2 domain (Calcium/lipid-binding domain, CaLB)"/>
    <property type="match status" value="1"/>
</dbReference>
<keyword evidence="6" id="KW-0446">Lipid-binding</keyword>
<reference evidence="15" key="1">
    <citation type="submission" date="2023-07" db="EMBL/GenBank/DDBJ databases">
        <title>A chromosome-level genome assembly of Lolium multiflorum.</title>
        <authorList>
            <person name="Chen Y."/>
            <person name="Copetti D."/>
            <person name="Kolliker R."/>
            <person name="Studer B."/>
        </authorList>
    </citation>
    <scope>NUCLEOTIDE SEQUENCE</scope>
    <source>
        <strain evidence="15">02402/16</strain>
        <tissue evidence="15">Leaf</tissue>
    </source>
</reference>
<dbReference type="InterPro" id="IPR035892">
    <property type="entry name" value="C2_domain_sf"/>
</dbReference>
<comment type="subcellular location">
    <subcellularLocation>
        <location evidence="10">Cytoplasm</location>
    </subcellularLocation>
    <subcellularLocation>
        <location evidence="1">Membrane</location>
    </subcellularLocation>
</comment>
<feature type="region of interest" description="Disordered" evidence="11">
    <location>
        <begin position="458"/>
        <end position="558"/>
    </location>
</feature>
<keyword evidence="7 12" id="KW-0472">Membrane</keyword>
<comment type="caution">
    <text evidence="15">The sequence shown here is derived from an EMBL/GenBank/DDBJ whole genome shotgun (WGS) entry which is preliminary data.</text>
</comment>
<feature type="compositionally biased region" description="Polar residues" evidence="11">
    <location>
        <begin position="528"/>
        <end position="543"/>
    </location>
</feature>
<dbReference type="AlphaFoldDB" id="A0AAD8SSK7"/>
<keyword evidence="16" id="KW-1185">Reference proteome</keyword>
<feature type="compositionally biased region" description="Basic and acidic residues" evidence="11">
    <location>
        <begin position="477"/>
        <end position="488"/>
    </location>
</feature>
<dbReference type="InterPro" id="IPR023509">
    <property type="entry name" value="DTD-like_sf"/>
</dbReference>
<evidence type="ECO:0000256" key="11">
    <source>
        <dbReference type="SAM" id="MobiDB-lite"/>
    </source>
</evidence>
<feature type="compositionally biased region" description="Basic and acidic residues" evidence="11">
    <location>
        <begin position="645"/>
        <end position="657"/>
    </location>
</feature>
<dbReference type="GO" id="GO:0016020">
    <property type="term" value="C:membrane"/>
    <property type="evidence" value="ECO:0007669"/>
    <property type="project" value="UniProtKB-SubCell"/>
</dbReference>
<keyword evidence="5" id="KW-0445">Lipid transport</keyword>
<evidence type="ECO:0000313" key="15">
    <source>
        <dbReference type="EMBL" id="KAK1663673.1"/>
    </source>
</evidence>
<comment type="catalytic activity">
    <reaction evidence="9">
        <text>a D-aminoacyl-tRNA + H2O = a tRNA + a D-alpha-amino acid + H(+)</text>
        <dbReference type="Rhea" id="RHEA:13953"/>
        <dbReference type="Rhea" id="RHEA-COMP:10123"/>
        <dbReference type="Rhea" id="RHEA-COMP:10124"/>
        <dbReference type="ChEBI" id="CHEBI:15377"/>
        <dbReference type="ChEBI" id="CHEBI:15378"/>
        <dbReference type="ChEBI" id="CHEBI:59871"/>
        <dbReference type="ChEBI" id="CHEBI:78442"/>
        <dbReference type="ChEBI" id="CHEBI:79333"/>
        <dbReference type="EC" id="3.1.1.96"/>
    </reaction>
</comment>
<dbReference type="InterPro" id="IPR003732">
    <property type="entry name" value="Daa-tRNA_deacyls_DTD"/>
</dbReference>
<protein>
    <recommendedName>
        <fullName evidence="3 10">D-aminoacyl-tRNA deacylase</fullName>
        <ecNumber evidence="3 10">3.1.1.96</ecNumber>
    </recommendedName>
</protein>
<dbReference type="InterPro" id="IPR000008">
    <property type="entry name" value="C2_dom"/>
</dbReference>
<keyword evidence="10" id="KW-0694">RNA-binding</keyword>
<dbReference type="Pfam" id="PF02580">
    <property type="entry name" value="Tyr_Deacylase"/>
    <property type="match status" value="1"/>
</dbReference>
<evidence type="ECO:0000259" key="14">
    <source>
        <dbReference type="PROSITE" id="PS51847"/>
    </source>
</evidence>
<dbReference type="CDD" id="cd00563">
    <property type="entry name" value="Dtyr_deacylase"/>
    <property type="match status" value="1"/>
</dbReference>
<dbReference type="GO" id="GO:0005737">
    <property type="term" value="C:cytoplasm"/>
    <property type="evidence" value="ECO:0007669"/>
    <property type="project" value="UniProtKB-SubCell"/>
</dbReference>
<dbReference type="HAMAP" id="MF_00518">
    <property type="entry name" value="Deacylase_Dtd"/>
    <property type="match status" value="1"/>
</dbReference>
<evidence type="ECO:0000256" key="9">
    <source>
        <dbReference type="ARBA" id="ARBA00048018"/>
    </source>
</evidence>
<dbReference type="PROSITE" id="PS51847">
    <property type="entry name" value="SMP"/>
    <property type="match status" value="1"/>
</dbReference>
<evidence type="ECO:0000256" key="6">
    <source>
        <dbReference type="ARBA" id="ARBA00023121"/>
    </source>
</evidence>
<evidence type="ECO:0000256" key="4">
    <source>
        <dbReference type="ARBA" id="ARBA00022448"/>
    </source>
</evidence>
<keyword evidence="4" id="KW-0813">Transport</keyword>
<dbReference type="SUPFAM" id="SSF69500">
    <property type="entry name" value="DTD-like"/>
    <property type="match status" value="1"/>
</dbReference>
<evidence type="ECO:0000256" key="8">
    <source>
        <dbReference type="ARBA" id="ARBA00047676"/>
    </source>
</evidence>
<evidence type="ECO:0000256" key="10">
    <source>
        <dbReference type="RuleBase" id="RU003470"/>
    </source>
</evidence>
<dbReference type="PROSITE" id="PS50004">
    <property type="entry name" value="C2"/>
    <property type="match status" value="1"/>
</dbReference>
<dbReference type="InterPro" id="IPR052847">
    <property type="entry name" value="Ext_Synaptotagmin/KAHRP-like"/>
</dbReference>
<evidence type="ECO:0000256" key="3">
    <source>
        <dbReference type="ARBA" id="ARBA00013056"/>
    </source>
</evidence>
<organism evidence="15 16">
    <name type="scientific">Lolium multiflorum</name>
    <name type="common">Italian ryegrass</name>
    <name type="synonym">Lolium perenne subsp. multiflorum</name>
    <dbReference type="NCBI Taxonomy" id="4521"/>
    <lineage>
        <taxon>Eukaryota</taxon>
        <taxon>Viridiplantae</taxon>
        <taxon>Streptophyta</taxon>
        <taxon>Embryophyta</taxon>
        <taxon>Tracheophyta</taxon>
        <taxon>Spermatophyta</taxon>
        <taxon>Magnoliopsida</taxon>
        <taxon>Liliopsida</taxon>
        <taxon>Poales</taxon>
        <taxon>Poaceae</taxon>
        <taxon>BOP clade</taxon>
        <taxon>Pooideae</taxon>
        <taxon>Poodae</taxon>
        <taxon>Poeae</taxon>
        <taxon>Poeae Chloroplast Group 2 (Poeae type)</taxon>
        <taxon>Loliodinae</taxon>
        <taxon>Loliinae</taxon>
        <taxon>Lolium</taxon>
    </lineage>
</organism>
<dbReference type="Pfam" id="PF00168">
    <property type="entry name" value="C2"/>
    <property type="match status" value="1"/>
</dbReference>
<evidence type="ECO:0000256" key="12">
    <source>
        <dbReference type="SAM" id="Phobius"/>
    </source>
</evidence>
<dbReference type="InterPro" id="IPR031468">
    <property type="entry name" value="SMP_LBD"/>
</dbReference>
<evidence type="ECO:0000256" key="5">
    <source>
        <dbReference type="ARBA" id="ARBA00023055"/>
    </source>
</evidence>
<dbReference type="CDD" id="cd21669">
    <property type="entry name" value="SMP_SF"/>
    <property type="match status" value="1"/>
</dbReference>
<evidence type="ECO:0000313" key="16">
    <source>
        <dbReference type="Proteomes" id="UP001231189"/>
    </source>
</evidence>
<keyword evidence="10" id="KW-0820">tRNA-binding</keyword>
<gene>
    <name evidence="15" type="ORF">QYE76_051832</name>
</gene>
<accession>A0AAD8SSK7</accession>
<keyword evidence="12" id="KW-0812">Transmembrane</keyword>
<sequence>MDAADLSIIHHIGLVLLALWAAASLGCCHSVLFILAFLYLYMVNSRCAMRMQKRIQHGEMKSAYQRRMLSDGESVRWLNHAIKKMWPICMEKIVSQLLKPIIPWFLDKFKPWTVSKASVLELYMGRDAPLFTSMRVLPESSDDDHLVLELGMNFLSAEDMSVVLAMQLHKGVGFGMTANMHLTRMHVEGKVLLGVKFVRSWPFLGRIRLCFMEPPYFQMTVKPLVGHGLDVTEFPGISGWLDKLMDTAFGQTLVEPNMLVIDMEKFISTPSENNWFDIEEKPPVAYVKLEILEGIDMKPADINGLSDPYVKGRLGPCKFQTQIQKKTLSPKWFEEFKIPITSWEALNELVMEVCDKDHLYDDSLGECTVDINELRGGQRHDKWISLKNVKKGRIHVAITVEDISEEKDATTGLEESTTNADAKLPISTPVYSKSDAAKLPEENEVILDEVEHIDIDGQEQAGGVYVHRPGTGVPKTWESRKGRARAPDTEIQQEVDPSKEEPPTPKSSGRGGMFGFLRRSSKKDSFRSLDTSTPTSPGPQSATEVDPNLPRTPRPNLRELGEKRTSIKIVVGEGANKGDAESLTEDIAKVVEKNVGEPGRSLTSTLSRKISMKRQEDKLPDIPGQAEARGSELVANEGPVTIEGKPMDGRPKTEDNRPPPLLLTPSPESPSVGALRRFAPVQELAAAESSRNGMRAVVQRVLSASVEVEGRVVSAIGPGVLVLVGVHETDTDSDADYICRKVLNMRLFPNEKTEKSWDQSVVQRNFEVLLVSQFTLYGILKGNKPDFHVAMPPAKAKPFYASLVEKFQKSYKADLVKDGIFGAMMKVSLVNDGPVTMQVDSPSLQTSAQSSNGDAGVC</sequence>
<feature type="domain" description="C2" evidence="13">
    <location>
        <begin position="270"/>
        <end position="384"/>
    </location>
</feature>
<dbReference type="NCBIfam" id="TIGR00256">
    <property type="entry name" value="D-aminoacyl-tRNA deacylase"/>
    <property type="match status" value="1"/>
</dbReference>
<dbReference type="Gene3D" id="2.60.40.150">
    <property type="entry name" value="C2 domain"/>
    <property type="match status" value="1"/>
</dbReference>
<dbReference type="Pfam" id="PF25669">
    <property type="entry name" value="SMP_MUG190-like"/>
    <property type="match status" value="1"/>
</dbReference>
<dbReference type="GO" id="GO:0008289">
    <property type="term" value="F:lipid binding"/>
    <property type="evidence" value="ECO:0007669"/>
    <property type="project" value="UniProtKB-KW"/>
</dbReference>
<dbReference type="Proteomes" id="UP001231189">
    <property type="component" value="Unassembled WGS sequence"/>
</dbReference>
<dbReference type="Gene3D" id="3.50.80.10">
    <property type="entry name" value="D-tyrosyl-tRNA(Tyr) deacylase"/>
    <property type="match status" value="1"/>
</dbReference>
<dbReference type="EC" id="3.1.1.96" evidence="3 10"/>
<keyword evidence="12" id="KW-1133">Transmembrane helix</keyword>
<evidence type="ECO:0000256" key="1">
    <source>
        <dbReference type="ARBA" id="ARBA00004370"/>
    </source>
</evidence>